<name>L8WED6_THACA</name>
<dbReference type="InterPro" id="IPR015943">
    <property type="entry name" value="WD40/YVTN_repeat-like_dom_sf"/>
</dbReference>
<organism evidence="1 2">
    <name type="scientific">Thanatephorus cucumeris (strain AG1-IA)</name>
    <name type="common">Rice sheath blight fungus</name>
    <name type="synonym">Rhizoctonia solani</name>
    <dbReference type="NCBI Taxonomy" id="983506"/>
    <lineage>
        <taxon>Eukaryota</taxon>
        <taxon>Fungi</taxon>
        <taxon>Dikarya</taxon>
        <taxon>Basidiomycota</taxon>
        <taxon>Agaricomycotina</taxon>
        <taxon>Agaricomycetes</taxon>
        <taxon>Cantharellales</taxon>
        <taxon>Ceratobasidiaceae</taxon>
        <taxon>Rhizoctonia</taxon>
        <taxon>Rhizoctonia solani AG-1</taxon>
    </lineage>
</organism>
<dbReference type="HOGENOM" id="CLU_2575481_0_0_1"/>
<accession>L8WED6</accession>
<dbReference type="Pfam" id="PF00400">
    <property type="entry name" value="WD40"/>
    <property type="match status" value="1"/>
</dbReference>
<dbReference type="InterPro" id="IPR036322">
    <property type="entry name" value="WD40_repeat_dom_sf"/>
</dbReference>
<dbReference type="SUPFAM" id="SSF50978">
    <property type="entry name" value="WD40 repeat-like"/>
    <property type="match status" value="1"/>
</dbReference>
<reference evidence="1 2" key="1">
    <citation type="journal article" date="2013" name="Nat. Commun.">
        <title>The evolution and pathogenic mechanisms of the rice sheath blight pathogen.</title>
        <authorList>
            <person name="Zheng A."/>
            <person name="Lin R."/>
            <person name="Xu L."/>
            <person name="Qin P."/>
            <person name="Tang C."/>
            <person name="Ai P."/>
            <person name="Zhang D."/>
            <person name="Liu Y."/>
            <person name="Sun Z."/>
            <person name="Feng H."/>
            <person name="Wang Y."/>
            <person name="Chen Y."/>
            <person name="Liang X."/>
            <person name="Fu R."/>
            <person name="Li Q."/>
            <person name="Zhang J."/>
            <person name="Yu X."/>
            <person name="Xie Z."/>
            <person name="Ding L."/>
            <person name="Guan P."/>
            <person name="Tang J."/>
            <person name="Liang Y."/>
            <person name="Wang S."/>
            <person name="Deng Q."/>
            <person name="Li S."/>
            <person name="Zhu J."/>
            <person name="Wang L."/>
            <person name="Liu H."/>
            <person name="Li P."/>
        </authorList>
    </citation>
    <scope>NUCLEOTIDE SEQUENCE [LARGE SCALE GENOMIC DNA]</scope>
    <source>
        <strain evidence="2">AG-1 IA</strain>
    </source>
</reference>
<dbReference type="EMBL" id="AFRT01003787">
    <property type="protein sequence ID" value="ELU36285.1"/>
    <property type="molecule type" value="Genomic_DNA"/>
</dbReference>
<dbReference type="InterPro" id="IPR001680">
    <property type="entry name" value="WD40_rpt"/>
</dbReference>
<dbReference type="AlphaFoldDB" id="L8WED6"/>
<evidence type="ECO:0000313" key="2">
    <source>
        <dbReference type="Proteomes" id="UP000011668"/>
    </source>
</evidence>
<keyword evidence="2" id="KW-1185">Reference proteome</keyword>
<comment type="caution">
    <text evidence="1">The sequence shown here is derived from an EMBL/GenBank/DDBJ whole genome shotgun (WGS) entry which is preliminary data.</text>
</comment>
<dbReference type="Gene3D" id="2.130.10.10">
    <property type="entry name" value="YVTN repeat-like/Quinoprotein amine dehydrogenase"/>
    <property type="match status" value="1"/>
</dbReference>
<evidence type="ECO:0000313" key="1">
    <source>
        <dbReference type="EMBL" id="ELU36285.1"/>
    </source>
</evidence>
<gene>
    <name evidence="1" type="ORF">AG1IA_09685</name>
</gene>
<proteinExistence type="predicted"/>
<protein>
    <submittedName>
        <fullName evidence="1">WD40 domain-containing protein</fullName>
    </submittedName>
</protein>
<sequence length="81" mass="8853">MTSPSGCGMWKYSPDETCIASCSYDGPIRIYDATTGETRLVVQPPEEHRSPISSIRYSPDGVYRCIGTWSSSGPYGRSPLS</sequence>
<dbReference type="Proteomes" id="UP000011668">
    <property type="component" value="Unassembled WGS sequence"/>
</dbReference>